<evidence type="ECO:0000313" key="6">
    <source>
        <dbReference type="Proteomes" id="UP000297716"/>
    </source>
</evidence>
<dbReference type="Proteomes" id="UP000297716">
    <property type="component" value="Unassembled WGS sequence"/>
</dbReference>
<organism evidence="5 6">
    <name type="scientific">Xylaria hypoxylon</name>
    <dbReference type="NCBI Taxonomy" id="37992"/>
    <lineage>
        <taxon>Eukaryota</taxon>
        <taxon>Fungi</taxon>
        <taxon>Dikarya</taxon>
        <taxon>Ascomycota</taxon>
        <taxon>Pezizomycotina</taxon>
        <taxon>Sordariomycetes</taxon>
        <taxon>Xylariomycetidae</taxon>
        <taxon>Xylariales</taxon>
        <taxon>Xylariaceae</taxon>
        <taxon>Xylaria</taxon>
    </lineage>
</organism>
<comment type="caution">
    <text evidence="5">The sequence shown here is derived from an EMBL/GenBank/DDBJ whole genome shotgun (WGS) entry which is preliminary data.</text>
</comment>
<dbReference type="Gene3D" id="3.40.50.150">
    <property type="entry name" value="Vaccinia Virus protein VP39"/>
    <property type="match status" value="1"/>
</dbReference>
<evidence type="ECO:0000256" key="2">
    <source>
        <dbReference type="ARBA" id="ARBA00022679"/>
    </source>
</evidence>
<dbReference type="OrthoDB" id="66144at2759"/>
<dbReference type="PANTHER" id="PTHR43464">
    <property type="entry name" value="METHYLTRANSFERASE"/>
    <property type="match status" value="1"/>
</dbReference>
<protein>
    <recommendedName>
        <fullName evidence="4">Methyltransferase type 11 domain-containing protein</fullName>
    </recommendedName>
</protein>
<dbReference type="PANTHER" id="PTHR43464:SF19">
    <property type="entry name" value="UBIQUINONE BIOSYNTHESIS O-METHYLTRANSFERASE, MITOCHONDRIAL"/>
    <property type="match status" value="1"/>
</dbReference>
<gene>
    <name evidence="5" type="ORF">E0Z10_g7387</name>
</gene>
<keyword evidence="3" id="KW-0949">S-adenosyl-L-methionine</keyword>
<name>A0A4Z0YSF1_9PEZI</name>
<dbReference type="Pfam" id="PF08241">
    <property type="entry name" value="Methyltransf_11"/>
    <property type="match status" value="1"/>
</dbReference>
<dbReference type="GO" id="GO:0032259">
    <property type="term" value="P:methylation"/>
    <property type="evidence" value="ECO:0007669"/>
    <property type="project" value="UniProtKB-KW"/>
</dbReference>
<keyword evidence="1" id="KW-0489">Methyltransferase</keyword>
<evidence type="ECO:0000256" key="3">
    <source>
        <dbReference type="ARBA" id="ARBA00022691"/>
    </source>
</evidence>
<dbReference type="GO" id="GO:0008757">
    <property type="term" value="F:S-adenosylmethionine-dependent methyltransferase activity"/>
    <property type="evidence" value="ECO:0007669"/>
    <property type="project" value="InterPro"/>
</dbReference>
<dbReference type="AlphaFoldDB" id="A0A4Z0YSF1"/>
<dbReference type="SUPFAM" id="SSF53335">
    <property type="entry name" value="S-adenosyl-L-methionine-dependent methyltransferases"/>
    <property type="match status" value="1"/>
</dbReference>
<keyword evidence="6" id="KW-1185">Reference proteome</keyword>
<dbReference type="STRING" id="37992.A0A4Z0YSF1"/>
<accession>A0A4Z0YSF1</accession>
<dbReference type="InterPro" id="IPR013216">
    <property type="entry name" value="Methyltransf_11"/>
</dbReference>
<evidence type="ECO:0000256" key="1">
    <source>
        <dbReference type="ARBA" id="ARBA00022603"/>
    </source>
</evidence>
<evidence type="ECO:0000259" key="4">
    <source>
        <dbReference type="Pfam" id="PF08241"/>
    </source>
</evidence>
<sequence length="244" mass="27774">MSQNIYDQGEFFENYIKLDRQTKGLDGAPEWRQLRAMLPELKEAQVLDLGCGFGWFSRFARSEGAAYVRGIDLSAKMLDNARSMTSDDAIAYEKADLENLTLPEMQYDVVFSSLTFHYLVSLPRLVAETSKSLKRGGRLVFSCEHPLFTAPTTPNLVVDQDTGRKAWQIDAYQREGIRTRTWFVGGVQKQHRTVGTYINLLLGSGFRLTDYVEWCPSEEELVKNPGWEVELIRPTFLLIGATKD</sequence>
<dbReference type="CDD" id="cd02440">
    <property type="entry name" value="AdoMet_MTases"/>
    <property type="match status" value="1"/>
</dbReference>
<keyword evidence="2" id="KW-0808">Transferase</keyword>
<evidence type="ECO:0000313" key="5">
    <source>
        <dbReference type="EMBL" id="TGJ81383.1"/>
    </source>
</evidence>
<proteinExistence type="predicted"/>
<reference evidence="5 6" key="1">
    <citation type="submission" date="2019-03" db="EMBL/GenBank/DDBJ databases">
        <title>Draft genome sequence of Xylaria hypoxylon DSM 108379, a ubiquitous saprotrophic-parasitic fungi on hardwood.</title>
        <authorList>
            <person name="Buettner E."/>
            <person name="Leonhardt S."/>
            <person name="Gebauer A.M."/>
            <person name="Liers C."/>
            <person name="Hofrichter M."/>
            <person name="Kellner H."/>
        </authorList>
    </citation>
    <scope>NUCLEOTIDE SEQUENCE [LARGE SCALE GENOMIC DNA]</scope>
    <source>
        <strain evidence="5 6">DSM 108379</strain>
    </source>
</reference>
<dbReference type="InterPro" id="IPR029063">
    <property type="entry name" value="SAM-dependent_MTases_sf"/>
</dbReference>
<feature type="domain" description="Methyltransferase type 11" evidence="4">
    <location>
        <begin position="47"/>
        <end position="141"/>
    </location>
</feature>
<dbReference type="EMBL" id="SKBN01000171">
    <property type="protein sequence ID" value="TGJ81383.1"/>
    <property type="molecule type" value="Genomic_DNA"/>
</dbReference>